<dbReference type="Proteomes" id="UP000076871">
    <property type="component" value="Unassembled WGS sequence"/>
</dbReference>
<dbReference type="OrthoDB" id="3183767at2759"/>
<sequence>LHHLEFINGNDPSAFGFIDPAVIVHAVHLIFAFAHGCDDGNLGPSITCQPHEHDSDWK</sequence>
<name>A0A165FIS4_9APHY</name>
<evidence type="ECO:0000313" key="2">
    <source>
        <dbReference type="Proteomes" id="UP000076871"/>
    </source>
</evidence>
<keyword evidence="2" id="KW-1185">Reference proteome</keyword>
<feature type="non-terminal residue" evidence="1">
    <location>
        <position position="1"/>
    </location>
</feature>
<dbReference type="STRING" id="1314785.A0A165FIS4"/>
<dbReference type="AlphaFoldDB" id="A0A165FIS4"/>
<gene>
    <name evidence="1" type="ORF">LAESUDRAFT_627923</name>
</gene>
<dbReference type="EMBL" id="KV427613">
    <property type="protein sequence ID" value="KZT09034.1"/>
    <property type="molecule type" value="Genomic_DNA"/>
</dbReference>
<proteinExistence type="predicted"/>
<accession>A0A165FIS4</accession>
<evidence type="ECO:0000313" key="1">
    <source>
        <dbReference type="EMBL" id="KZT09034.1"/>
    </source>
</evidence>
<dbReference type="InParanoid" id="A0A165FIS4"/>
<feature type="non-terminal residue" evidence="1">
    <location>
        <position position="58"/>
    </location>
</feature>
<reference evidence="1 2" key="1">
    <citation type="journal article" date="2016" name="Mol. Biol. Evol.">
        <title>Comparative Genomics of Early-Diverging Mushroom-Forming Fungi Provides Insights into the Origins of Lignocellulose Decay Capabilities.</title>
        <authorList>
            <person name="Nagy L.G."/>
            <person name="Riley R."/>
            <person name="Tritt A."/>
            <person name="Adam C."/>
            <person name="Daum C."/>
            <person name="Floudas D."/>
            <person name="Sun H."/>
            <person name="Yadav J.S."/>
            <person name="Pangilinan J."/>
            <person name="Larsson K.H."/>
            <person name="Matsuura K."/>
            <person name="Barry K."/>
            <person name="Labutti K."/>
            <person name="Kuo R."/>
            <person name="Ohm R.A."/>
            <person name="Bhattacharya S.S."/>
            <person name="Shirouzu T."/>
            <person name="Yoshinaga Y."/>
            <person name="Martin F.M."/>
            <person name="Grigoriev I.V."/>
            <person name="Hibbett D.S."/>
        </authorList>
    </citation>
    <scope>NUCLEOTIDE SEQUENCE [LARGE SCALE GENOMIC DNA]</scope>
    <source>
        <strain evidence="1 2">93-53</strain>
    </source>
</reference>
<dbReference type="RefSeq" id="XP_040766774.1">
    <property type="nucleotide sequence ID" value="XM_040903357.1"/>
</dbReference>
<protein>
    <submittedName>
        <fullName evidence="1">Uncharacterized protein</fullName>
    </submittedName>
</protein>
<organism evidence="1 2">
    <name type="scientific">Laetiporus sulphureus 93-53</name>
    <dbReference type="NCBI Taxonomy" id="1314785"/>
    <lineage>
        <taxon>Eukaryota</taxon>
        <taxon>Fungi</taxon>
        <taxon>Dikarya</taxon>
        <taxon>Basidiomycota</taxon>
        <taxon>Agaricomycotina</taxon>
        <taxon>Agaricomycetes</taxon>
        <taxon>Polyporales</taxon>
        <taxon>Laetiporus</taxon>
    </lineage>
</organism>
<dbReference type="GeneID" id="63820388"/>